<evidence type="ECO:0000256" key="5">
    <source>
        <dbReference type="ARBA" id="ARBA00023204"/>
    </source>
</evidence>
<reference evidence="10 11" key="1">
    <citation type="submission" date="2024-03" db="EMBL/GenBank/DDBJ databases">
        <title>Adaptation during the transition from Ophiocordyceps entomopathogen to insect associate is accompanied by gene loss and intensified selection.</title>
        <authorList>
            <person name="Ward C.M."/>
            <person name="Onetto C.A."/>
            <person name="Borneman A.R."/>
        </authorList>
    </citation>
    <scope>NUCLEOTIDE SEQUENCE [LARGE SCALE GENOMIC DNA]</scope>
    <source>
        <strain evidence="10">AWRI1</strain>
        <tissue evidence="10">Single Adult Female</tissue>
    </source>
</reference>
<organism evidence="10 11">
    <name type="scientific">Parthenolecanium corni</name>
    <dbReference type="NCBI Taxonomy" id="536013"/>
    <lineage>
        <taxon>Eukaryota</taxon>
        <taxon>Metazoa</taxon>
        <taxon>Ecdysozoa</taxon>
        <taxon>Arthropoda</taxon>
        <taxon>Hexapoda</taxon>
        <taxon>Insecta</taxon>
        <taxon>Pterygota</taxon>
        <taxon>Neoptera</taxon>
        <taxon>Paraneoptera</taxon>
        <taxon>Hemiptera</taxon>
        <taxon>Sternorrhyncha</taxon>
        <taxon>Coccoidea</taxon>
        <taxon>Coccidae</taxon>
        <taxon>Parthenolecanium</taxon>
    </lineage>
</organism>
<evidence type="ECO:0000256" key="7">
    <source>
        <dbReference type="SAM" id="MobiDB-lite"/>
    </source>
</evidence>
<feature type="compositionally biased region" description="Polar residues" evidence="7">
    <location>
        <begin position="99"/>
        <end position="111"/>
    </location>
</feature>
<dbReference type="PANTHER" id="PTHR15272">
    <property type="entry name" value="CHROMATIN ASSEMBLY FACTOR 1 SUBUNIT A CAF-1 SUBUNIT A"/>
    <property type="match status" value="1"/>
</dbReference>
<dbReference type="InterPro" id="IPR022043">
    <property type="entry name" value="CAF1A_DD"/>
</dbReference>
<feature type="compositionally biased region" description="Polar residues" evidence="7">
    <location>
        <begin position="125"/>
        <end position="149"/>
    </location>
</feature>
<dbReference type="GO" id="GO:0006334">
    <property type="term" value="P:nucleosome assembly"/>
    <property type="evidence" value="ECO:0007669"/>
    <property type="project" value="TreeGrafter"/>
</dbReference>
<keyword evidence="5" id="KW-0234">DNA repair</keyword>
<name>A0AAN9TU47_9HEMI</name>
<keyword evidence="6" id="KW-0539">Nucleus</keyword>
<feature type="domain" description="Chromatin assembly factor 1 p150 subunit acidic region" evidence="8">
    <location>
        <begin position="197"/>
        <end position="317"/>
    </location>
</feature>
<evidence type="ECO:0000256" key="2">
    <source>
        <dbReference type="ARBA" id="ARBA00022705"/>
    </source>
</evidence>
<comment type="subcellular location">
    <subcellularLocation>
        <location evidence="1">Nucleus</location>
    </subcellularLocation>
</comment>
<accession>A0AAN9TU47</accession>
<evidence type="ECO:0000259" key="9">
    <source>
        <dbReference type="Pfam" id="PF12253"/>
    </source>
</evidence>
<dbReference type="InterPro" id="IPR021644">
    <property type="entry name" value="CAF-1_p150_acidic"/>
</dbReference>
<feature type="compositionally biased region" description="Basic and acidic residues" evidence="7">
    <location>
        <begin position="152"/>
        <end position="271"/>
    </location>
</feature>
<keyword evidence="4" id="KW-0143">Chaperone</keyword>
<sequence length="745" mass="85679">MSVSSEKKLKQALLQFKTTSNEKKRKLDDDTNFDEVKCRKLSLDNLGRQNQQPVDNKKDLLNGDLLTNDDASIMVVDSIDLCEDSSHSGDENSCPLADTSLTNVSLPCSQETPKRKTSEAHSKSDSNSPNSIIKSVENSAQKVLSNSITPRKPKESKEERERLKQEKERLKQEREKERLAKLEAKEEEKRQKEEERKAKEEEKRQKAQAKEEERKAKEEEKRQKAQAKEEERRQKEEERKAKEEEKRQKDEEKRNREEEKRQREELEKKSKEKSAALFTNFFLKCNKNAPTKSQPAESSEKIISTKFMPFEVKDNMRLASIQRVVLTPEKLRYLDEISSHDSNMSIDSLYLAQLRSKNYVRGHSENTWPSNANEDDDDVKEDTAAAPRYRCKLLQFRENRRPAYWGTWRKRSKTINGRRPFKLDTSHFEYEIDSDDEWVDEEPGESLGGSEDDLESEDDYEVDNDMFVPHGYLSDEEGQPDEVPEEISDSPKSHKRKLNILEKQFEDEMKEKTSKLKPRVYGCIWIPNDVEKNGKDNIENMLLTYRAVWNEDRAPFHVNLDVENSTPTMTPSSKSKTTPQTGVLKEFPDSLVADLIKLVHGNKFSGQKLVDEFKLYALSVDSTLNLTKSCLFNKIREIASWIPNLACWMVNDDVRQQHNLADLSPAENTWKYISNFEAASSKKSQNVAASGAEKAQTAAPLAMVTTPTSSGNPKKVSSITKFIRVYKASEKGKQPAESTAEPEKK</sequence>
<dbReference type="EMBL" id="JBBCAQ010000007">
    <property type="protein sequence ID" value="KAK7602770.1"/>
    <property type="molecule type" value="Genomic_DNA"/>
</dbReference>
<comment type="caution">
    <text evidence="10">The sequence shown here is derived from an EMBL/GenBank/DDBJ whole genome shotgun (WGS) entry which is preliminary data.</text>
</comment>
<keyword evidence="11" id="KW-1185">Reference proteome</keyword>
<evidence type="ECO:0000259" key="8">
    <source>
        <dbReference type="Pfam" id="PF11600"/>
    </source>
</evidence>
<dbReference type="PANTHER" id="PTHR15272:SF0">
    <property type="entry name" value="CHROMATIN ASSEMBLY FACTOR 1 SUBUNIT A"/>
    <property type="match status" value="1"/>
</dbReference>
<proteinExistence type="predicted"/>
<feature type="compositionally biased region" description="Acidic residues" evidence="7">
    <location>
        <begin position="474"/>
        <end position="488"/>
    </location>
</feature>
<protein>
    <recommendedName>
        <fullName evidence="12">Chromatin assembly factor 1 subunit A</fullName>
    </recommendedName>
</protein>
<feature type="region of interest" description="Disordered" evidence="7">
    <location>
        <begin position="562"/>
        <end position="581"/>
    </location>
</feature>
<evidence type="ECO:0000256" key="3">
    <source>
        <dbReference type="ARBA" id="ARBA00022763"/>
    </source>
</evidence>
<feature type="compositionally biased region" description="Basic and acidic residues" evidence="7">
    <location>
        <begin position="112"/>
        <end position="124"/>
    </location>
</feature>
<keyword evidence="2" id="KW-0235">DNA replication</keyword>
<feature type="region of interest" description="Disordered" evidence="7">
    <location>
        <begin position="84"/>
        <end position="271"/>
    </location>
</feature>
<evidence type="ECO:0008006" key="12">
    <source>
        <dbReference type="Google" id="ProtNLM"/>
    </source>
</evidence>
<gene>
    <name evidence="10" type="ORF">V9T40_006744</name>
</gene>
<feature type="region of interest" description="Disordered" evidence="7">
    <location>
        <begin position="473"/>
        <end position="496"/>
    </location>
</feature>
<feature type="region of interest" description="Disordered" evidence="7">
    <location>
        <begin position="434"/>
        <end position="457"/>
    </location>
</feature>
<feature type="domain" description="Chromatin assembly factor 1 subunit A dimerization" evidence="9">
    <location>
        <begin position="392"/>
        <end position="461"/>
    </location>
</feature>
<dbReference type="GO" id="GO:0005634">
    <property type="term" value="C:nucleus"/>
    <property type="evidence" value="ECO:0007669"/>
    <property type="project" value="UniProtKB-SubCell"/>
</dbReference>
<evidence type="ECO:0000313" key="11">
    <source>
        <dbReference type="Proteomes" id="UP001367676"/>
    </source>
</evidence>
<dbReference type="AlphaFoldDB" id="A0AAN9TU47"/>
<dbReference type="Pfam" id="PF12253">
    <property type="entry name" value="CAF1A_dimeriz"/>
    <property type="match status" value="1"/>
</dbReference>
<dbReference type="GO" id="GO:0033186">
    <property type="term" value="C:CAF-1 complex"/>
    <property type="evidence" value="ECO:0007669"/>
    <property type="project" value="TreeGrafter"/>
</dbReference>
<dbReference type="GO" id="GO:0006281">
    <property type="term" value="P:DNA repair"/>
    <property type="evidence" value="ECO:0007669"/>
    <property type="project" value="UniProtKB-KW"/>
</dbReference>
<evidence type="ECO:0000256" key="6">
    <source>
        <dbReference type="ARBA" id="ARBA00023242"/>
    </source>
</evidence>
<evidence type="ECO:0000256" key="4">
    <source>
        <dbReference type="ARBA" id="ARBA00023186"/>
    </source>
</evidence>
<dbReference type="Proteomes" id="UP001367676">
    <property type="component" value="Unassembled WGS sequence"/>
</dbReference>
<dbReference type="Pfam" id="PF11600">
    <property type="entry name" value="CAF1A_acidic"/>
    <property type="match status" value="1"/>
</dbReference>
<evidence type="ECO:0000313" key="10">
    <source>
        <dbReference type="EMBL" id="KAK7602770.1"/>
    </source>
</evidence>
<keyword evidence="3" id="KW-0227">DNA damage</keyword>
<feature type="compositionally biased region" description="Low complexity" evidence="7">
    <location>
        <begin position="565"/>
        <end position="581"/>
    </location>
</feature>
<evidence type="ECO:0000256" key="1">
    <source>
        <dbReference type="ARBA" id="ARBA00004123"/>
    </source>
</evidence>
<dbReference type="GO" id="GO:0006260">
    <property type="term" value="P:DNA replication"/>
    <property type="evidence" value="ECO:0007669"/>
    <property type="project" value="UniProtKB-KW"/>
</dbReference>